<protein>
    <recommendedName>
        <fullName evidence="5">HEAT repeat domain-containing protein</fullName>
    </recommendedName>
</protein>
<proteinExistence type="predicted"/>
<evidence type="ECO:0000313" key="4">
    <source>
        <dbReference type="Proteomes" id="UP000325122"/>
    </source>
</evidence>
<keyword evidence="4" id="KW-1185">Reference proteome</keyword>
<dbReference type="Proteomes" id="UP000325122">
    <property type="component" value="Unassembled WGS sequence"/>
</dbReference>
<evidence type="ECO:0000313" key="3">
    <source>
        <dbReference type="EMBL" id="KAA5804001.1"/>
    </source>
</evidence>
<evidence type="ECO:0000256" key="2">
    <source>
        <dbReference type="SAM" id="SignalP"/>
    </source>
</evidence>
<reference evidence="3 4" key="1">
    <citation type="submission" date="2019-09" db="EMBL/GenBank/DDBJ databases">
        <authorList>
            <person name="Kevbrin V."/>
            <person name="Grouzdev D.S."/>
        </authorList>
    </citation>
    <scope>NUCLEOTIDE SEQUENCE [LARGE SCALE GENOMIC DNA]</scope>
    <source>
        <strain evidence="3 4">G-192</strain>
    </source>
</reference>
<organism evidence="3 4">
    <name type="scientific">Alkalicaulis satelles</name>
    <dbReference type="NCBI Taxonomy" id="2609175"/>
    <lineage>
        <taxon>Bacteria</taxon>
        <taxon>Pseudomonadati</taxon>
        <taxon>Pseudomonadota</taxon>
        <taxon>Alphaproteobacteria</taxon>
        <taxon>Maricaulales</taxon>
        <taxon>Maricaulaceae</taxon>
        <taxon>Alkalicaulis</taxon>
    </lineage>
</organism>
<name>A0A5M6ZP60_9PROT</name>
<gene>
    <name evidence="3" type="ORF">F1654_09455</name>
</gene>
<dbReference type="EMBL" id="VWOJ01000002">
    <property type="protein sequence ID" value="KAA5804001.1"/>
    <property type="molecule type" value="Genomic_DNA"/>
</dbReference>
<sequence length="554" mass="57653">MSWASSLVPSVLALALSAPVAASAAAQQPERRPVEVRTLEVADPFEIGAPGGALEGDAWSSGDARALRALLDVLPESAGPGWRSPAASRLAVRALLSAGEPPRSARGDSELAAMRAGRALSAGRAEPVHALMQRTPRTHESPALSRIYAETAFALGHREEGCRIAETLIRGRETSYWLRARAACQAFAGNIAAAELSAELARAQNENPAFERLFDALALERGLPENAAPMSGLQLAMAEFLAPETRITPGQEAPRWLHRAAERTGESVVLPEDLGEALEAAEAMEGALRAAALGALIQQDLDREIAAEALAIALDDAARNGSFVETASAYGIEVAEIPITADTLAHGPRFMLAALAADDIIAANAWREALLSGPPREVSPFEGAPWLSDEDAYGEGFEAPPPPASARTEPDPDWTPPPPGVLVALDFARAVATGEITGGGFEALLAARMEAPNPARLCQAAALSALGAPDGAAIRTALTGLTRDPEVPAPLIVPALLAAVAGAKGETQLHAARLIEQGGRDPEACAGAALALDRAGLRIEALRFVLELILDEEA</sequence>
<evidence type="ECO:0008006" key="5">
    <source>
        <dbReference type="Google" id="ProtNLM"/>
    </source>
</evidence>
<keyword evidence="2" id="KW-0732">Signal</keyword>
<feature type="chain" id="PRO_5024433039" description="HEAT repeat domain-containing protein" evidence="2">
    <location>
        <begin position="25"/>
        <end position="554"/>
    </location>
</feature>
<comment type="caution">
    <text evidence="3">The sequence shown here is derived from an EMBL/GenBank/DDBJ whole genome shotgun (WGS) entry which is preliminary data.</text>
</comment>
<accession>A0A5M6ZP60</accession>
<feature type="signal peptide" evidence="2">
    <location>
        <begin position="1"/>
        <end position="24"/>
    </location>
</feature>
<dbReference type="RefSeq" id="WP_150023268.1">
    <property type="nucleotide sequence ID" value="NZ_VWOJ01000002.1"/>
</dbReference>
<feature type="region of interest" description="Disordered" evidence="1">
    <location>
        <begin position="377"/>
        <end position="418"/>
    </location>
</feature>
<evidence type="ECO:0000256" key="1">
    <source>
        <dbReference type="SAM" id="MobiDB-lite"/>
    </source>
</evidence>
<dbReference type="AlphaFoldDB" id="A0A5M6ZP60"/>